<dbReference type="Gene3D" id="2.130.10.10">
    <property type="entry name" value="YVTN repeat-like/Quinoprotein amine dehydrogenase"/>
    <property type="match status" value="1"/>
</dbReference>
<dbReference type="AlphaFoldDB" id="A0A8J3F0T8"/>
<proteinExistence type="predicted"/>
<dbReference type="PANTHER" id="PTHR47197">
    <property type="entry name" value="PROTEIN NIRF"/>
    <property type="match status" value="1"/>
</dbReference>
<dbReference type="Proteomes" id="UP000626244">
    <property type="component" value="Unassembled WGS sequence"/>
</dbReference>
<gene>
    <name evidence="1" type="ORF">GCM10007380_30130</name>
</gene>
<name>A0A8J3F0T8_9BACI</name>
<evidence type="ECO:0000313" key="2">
    <source>
        <dbReference type="Proteomes" id="UP000626244"/>
    </source>
</evidence>
<organism evidence="1 2">
    <name type="scientific">Gottfriedia solisilvae</name>
    <dbReference type="NCBI Taxonomy" id="1516104"/>
    <lineage>
        <taxon>Bacteria</taxon>
        <taxon>Bacillati</taxon>
        <taxon>Bacillota</taxon>
        <taxon>Bacilli</taxon>
        <taxon>Bacillales</taxon>
        <taxon>Bacillaceae</taxon>
        <taxon>Gottfriedia</taxon>
    </lineage>
</organism>
<protein>
    <submittedName>
        <fullName evidence="1">Uncharacterized protein</fullName>
    </submittedName>
</protein>
<dbReference type="InterPro" id="IPR011048">
    <property type="entry name" value="Haem_d1_sf"/>
</dbReference>
<dbReference type="InterPro" id="IPR051200">
    <property type="entry name" value="Host-pathogen_enzymatic-act"/>
</dbReference>
<dbReference type="PANTHER" id="PTHR47197:SF3">
    <property type="entry name" value="DIHYDRO-HEME D1 DEHYDROGENASE"/>
    <property type="match status" value="1"/>
</dbReference>
<dbReference type="InterPro" id="IPR015943">
    <property type="entry name" value="WD40/YVTN_repeat-like_dom_sf"/>
</dbReference>
<dbReference type="EMBL" id="BMHB01000002">
    <property type="protein sequence ID" value="GGI15871.1"/>
    <property type="molecule type" value="Genomic_DNA"/>
</dbReference>
<accession>A0A8J3F0T8</accession>
<sequence>MNHKLDAISEKKDLIISVNKKVGSLTFLNQINLKKITDWNLNRDVSGAALLNNGKVIAVFHPEDPIIDSYQLSSGEKMNSWQSEKGITNMLSLNSKKMVAVSNGEENTITFFSQKGKVVKKLKVGNNPTSMIEDPVHNKLFVSLFNEKRVVGINLDSLKIDQTIEVPLTSNGLYLNEDSSELYIGGHGNGEVENEDVRIFSTVSGEFIKALHTPLMPISFFQNNDGVFTIAHGTNQIYKLNPNMTNQKEFLEVGSNPYSAIGYQHTAYVASYDLNKLYEINTSTMKITKEAAVGRGPFQLLLREGNHQ</sequence>
<reference evidence="2" key="1">
    <citation type="journal article" date="2019" name="Int. J. Syst. Evol. Microbiol.">
        <title>The Global Catalogue of Microorganisms (GCM) 10K type strain sequencing project: providing services to taxonomists for standard genome sequencing and annotation.</title>
        <authorList>
            <consortium name="The Broad Institute Genomics Platform"/>
            <consortium name="The Broad Institute Genome Sequencing Center for Infectious Disease"/>
            <person name="Wu L."/>
            <person name="Ma J."/>
        </authorList>
    </citation>
    <scope>NUCLEOTIDE SEQUENCE [LARGE SCALE GENOMIC DNA]</scope>
    <source>
        <strain evidence="2">CGMCC 1.14993</strain>
    </source>
</reference>
<comment type="caution">
    <text evidence="1">The sequence shown here is derived from an EMBL/GenBank/DDBJ whole genome shotgun (WGS) entry which is preliminary data.</text>
</comment>
<evidence type="ECO:0000313" key="1">
    <source>
        <dbReference type="EMBL" id="GGI15871.1"/>
    </source>
</evidence>
<keyword evidence="2" id="KW-1185">Reference proteome</keyword>
<dbReference type="SUPFAM" id="SSF51004">
    <property type="entry name" value="C-terminal (heme d1) domain of cytochrome cd1-nitrite reductase"/>
    <property type="match status" value="1"/>
</dbReference>